<dbReference type="EMBL" id="JARJCM010000006">
    <property type="protein sequence ID" value="KAJ7044626.1"/>
    <property type="molecule type" value="Genomic_DNA"/>
</dbReference>
<reference evidence="2" key="1">
    <citation type="submission" date="2023-03" db="EMBL/GenBank/DDBJ databases">
        <title>Massive genome expansion in bonnet fungi (Mycena s.s.) driven by repeated elements and novel gene families across ecological guilds.</title>
        <authorList>
            <consortium name="Lawrence Berkeley National Laboratory"/>
            <person name="Harder C.B."/>
            <person name="Miyauchi S."/>
            <person name="Viragh M."/>
            <person name="Kuo A."/>
            <person name="Thoen E."/>
            <person name="Andreopoulos B."/>
            <person name="Lu D."/>
            <person name="Skrede I."/>
            <person name="Drula E."/>
            <person name="Henrissat B."/>
            <person name="Morin E."/>
            <person name="Kohler A."/>
            <person name="Barry K."/>
            <person name="LaButti K."/>
            <person name="Morin E."/>
            <person name="Salamov A."/>
            <person name="Lipzen A."/>
            <person name="Mereny Z."/>
            <person name="Hegedus B."/>
            <person name="Baldrian P."/>
            <person name="Stursova M."/>
            <person name="Weitz H."/>
            <person name="Taylor A."/>
            <person name="Grigoriev I.V."/>
            <person name="Nagy L.G."/>
            <person name="Martin F."/>
            <person name="Kauserud H."/>
        </authorList>
    </citation>
    <scope>NUCLEOTIDE SEQUENCE</scope>
    <source>
        <strain evidence="2">CBHHK200</strain>
    </source>
</reference>
<organism evidence="2 3">
    <name type="scientific">Mycena alexandri</name>
    <dbReference type="NCBI Taxonomy" id="1745969"/>
    <lineage>
        <taxon>Eukaryota</taxon>
        <taxon>Fungi</taxon>
        <taxon>Dikarya</taxon>
        <taxon>Basidiomycota</taxon>
        <taxon>Agaricomycotina</taxon>
        <taxon>Agaricomycetes</taxon>
        <taxon>Agaricomycetidae</taxon>
        <taxon>Agaricales</taxon>
        <taxon>Marasmiineae</taxon>
        <taxon>Mycenaceae</taxon>
        <taxon>Mycena</taxon>
    </lineage>
</organism>
<feature type="compositionally biased region" description="Basic and acidic residues" evidence="1">
    <location>
        <begin position="140"/>
        <end position="150"/>
    </location>
</feature>
<gene>
    <name evidence="2" type="ORF">C8F04DRAFT_1068923</name>
</gene>
<feature type="compositionally biased region" description="Basic and acidic residues" evidence="1">
    <location>
        <begin position="194"/>
        <end position="223"/>
    </location>
</feature>
<comment type="caution">
    <text evidence="2">The sequence shown here is derived from an EMBL/GenBank/DDBJ whole genome shotgun (WGS) entry which is preliminary data.</text>
</comment>
<evidence type="ECO:0000313" key="2">
    <source>
        <dbReference type="EMBL" id="KAJ7044626.1"/>
    </source>
</evidence>
<feature type="compositionally biased region" description="Acidic residues" evidence="1">
    <location>
        <begin position="240"/>
        <end position="255"/>
    </location>
</feature>
<evidence type="ECO:0000256" key="1">
    <source>
        <dbReference type="SAM" id="MobiDB-lite"/>
    </source>
</evidence>
<protein>
    <submittedName>
        <fullName evidence="2">Uncharacterized protein</fullName>
    </submittedName>
</protein>
<evidence type="ECO:0000313" key="3">
    <source>
        <dbReference type="Proteomes" id="UP001218188"/>
    </source>
</evidence>
<accession>A0AAD6TDS3</accession>
<keyword evidence="3" id="KW-1185">Reference proteome</keyword>
<feature type="compositionally biased region" description="Gly residues" evidence="1">
    <location>
        <begin position="228"/>
        <end position="239"/>
    </location>
</feature>
<feature type="region of interest" description="Disordered" evidence="1">
    <location>
        <begin position="1"/>
        <end position="256"/>
    </location>
</feature>
<dbReference type="Proteomes" id="UP001218188">
    <property type="component" value="Unassembled WGS sequence"/>
</dbReference>
<feature type="compositionally biased region" description="Low complexity" evidence="1">
    <location>
        <begin position="39"/>
        <end position="73"/>
    </location>
</feature>
<proteinExistence type="predicted"/>
<name>A0AAD6TDS3_9AGAR</name>
<sequence length="332" mass="34720">MSALAQTPPMSALTRTPPMSALPLNLQNFPHPHPPPNSHPHAQSHSGPPSRAASAMGSASSSARTAPVPIAPIMVPPAPSMFVEGQQGQRPSDVGDGAVREPGLEVLQESTAPVPVPAPLPELEVMQESTAPPPVPAAPDRSHSPPDAHEAVTPPLGITSAPAVTVVVSGQQPQQDSPSLKRASPNADDEEGEEARKRARVEEQPAVKMEIDTERDVEVKTEVDGSVGASGTGSGSGQGGEEEEEEEEGFIELDEDGLRTVSDCVDAVFDPDDGFVCQFCQARYDQDAAEGVASAAPQSMAGASIEELAQHCEVEHTYAWNLLRTNVNPASQ</sequence>
<dbReference type="AlphaFoldDB" id="A0AAD6TDS3"/>
<feature type="compositionally biased region" description="Polar residues" evidence="1">
    <location>
        <begin position="168"/>
        <end position="178"/>
    </location>
</feature>